<evidence type="ECO:0000256" key="7">
    <source>
        <dbReference type="ARBA" id="ARBA00022840"/>
    </source>
</evidence>
<accession>A0A1U7HRP3</accession>
<dbReference type="SUPFAM" id="SSF52540">
    <property type="entry name" value="P-loop containing nucleoside triphosphate hydrolases"/>
    <property type="match status" value="1"/>
</dbReference>
<dbReference type="PROSITE" id="PS50893">
    <property type="entry name" value="ABC_TRANSPORTER_2"/>
    <property type="match status" value="1"/>
</dbReference>
<dbReference type="InterPro" id="IPR027417">
    <property type="entry name" value="P-loop_NTPase"/>
</dbReference>
<name>A0A1U7HRP3_9CHRO</name>
<comment type="caution">
    <text evidence="14">The sequence shown here is derived from an EMBL/GenBank/DDBJ whole genome shotgun (WGS) entry which is preliminary data.</text>
</comment>
<feature type="domain" description="ABC transporter" evidence="11">
    <location>
        <begin position="485"/>
        <end position="719"/>
    </location>
</feature>
<feature type="transmembrane region" description="Helical" evidence="10">
    <location>
        <begin position="307"/>
        <end position="327"/>
    </location>
</feature>
<evidence type="ECO:0000256" key="9">
    <source>
        <dbReference type="ARBA" id="ARBA00023136"/>
    </source>
</evidence>
<dbReference type="SMART" id="SM00382">
    <property type="entry name" value="AAA"/>
    <property type="match status" value="1"/>
</dbReference>
<feature type="domain" description="Peptidase C39" evidence="13">
    <location>
        <begin position="10"/>
        <end position="132"/>
    </location>
</feature>
<dbReference type="InterPro" id="IPR017871">
    <property type="entry name" value="ABC_transporter-like_CS"/>
</dbReference>
<dbReference type="EMBL" id="MRCC01000008">
    <property type="protein sequence ID" value="OKH26270.1"/>
    <property type="molecule type" value="Genomic_DNA"/>
</dbReference>
<evidence type="ECO:0000256" key="6">
    <source>
        <dbReference type="ARBA" id="ARBA00022807"/>
    </source>
</evidence>
<dbReference type="InterPro" id="IPR039421">
    <property type="entry name" value="Type_1_exporter"/>
</dbReference>
<evidence type="ECO:0000256" key="2">
    <source>
        <dbReference type="ARBA" id="ARBA00022448"/>
    </source>
</evidence>
<dbReference type="PROSITE" id="PS50929">
    <property type="entry name" value="ABC_TM1F"/>
    <property type="match status" value="1"/>
</dbReference>
<feature type="transmembrane region" description="Helical" evidence="10">
    <location>
        <begin position="280"/>
        <end position="301"/>
    </location>
</feature>
<dbReference type="AlphaFoldDB" id="A0A1U7HRP3"/>
<evidence type="ECO:0000259" key="12">
    <source>
        <dbReference type="PROSITE" id="PS50929"/>
    </source>
</evidence>
<keyword evidence="6" id="KW-0378">Hydrolase</keyword>
<dbReference type="Gene3D" id="1.20.1560.10">
    <property type="entry name" value="ABC transporter type 1, transmembrane domain"/>
    <property type="match status" value="1"/>
</dbReference>
<comment type="subcellular location">
    <subcellularLocation>
        <location evidence="1">Cell membrane</location>
        <topology evidence="1">Multi-pass membrane protein</topology>
    </subcellularLocation>
</comment>
<feature type="transmembrane region" description="Helical" evidence="10">
    <location>
        <begin position="202"/>
        <end position="223"/>
    </location>
</feature>
<sequence>MKKKYPFIQQHGEEDCGAACLASVAKYYGLRMSLRHIRDLVGTGQNGTNLWGLQQGAAKLGFNTRAVKAAPELLERISEAPLPCIIHWNGNHWVVLYGKQGRKFVVVDPGIGVIYLSVQELTAGWKDWVMLLLEPDPHRFNQSSERQSASGIQQIVAKTWSYRGILGQAIALNTVVGILALASPVLLQILTDDVLTQGDFQFLNTLAIAVMVLILISNILELVQSHLITHFAQRLELSLVLDFCQHILRLPLSYYETHRSGAIVSRVQDIQQINYLISQVIVNLPSQFFIALVSLGLMLFYSWKLSVIAVGVAIAMTFSVVILQPMLKRKTQRALVTDSENQGVLVETFKGALTLKTTTAMPQFWNEFQGRFSRLATLNLQTNQIAIINSNFSNLVGQLGGISLLWVGGLLVMNPAEQFTIGQLLAFKALSDRLVHFITTVINFIDELTRVQAATQRLAEVTATTPEGEDNTHKAVAKIAKNAVIVCSNISFDYPGRANLITDLSIQIPGGQVTAMIGQSGCGKSTLAKLLAGLHSPYTGNIRIGSYNQQDLALDSLRQQVMLVPQEPHFWNRSILENFRLGVPDASFEQVVAACQIAGADEFISKLPDKYQTILGEFATNLSGGQRQRLAIARALVRNPAVLILDESTSGLDPTGEMELLDRLLEHRCGQTTIVISHRPSVIQRATWFVVLENGCLKSQGTRSDVFAQGDRHLEALYSTDANLSNSSLARAVY</sequence>
<dbReference type="GO" id="GO:0005524">
    <property type="term" value="F:ATP binding"/>
    <property type="evidence" value="ECO:0007669"/>
    <property type="project" value="UniProtKB-KW"/>
</dbReference>
<keyword evidence="8 10" id="KW-1133">Transmembrane helix</keyword>
<keyword evidence="4 10" id="KW-0812">Transmembrane</keyword>
<keyword evidence="2" id="KW-0813">Transport</keyword>
<evidence type="ECO:0000256" key="5">
    <source>
        <dbReference type="ARBA" id="ARBA00022741"/>
    </source>
</evidence>
<keyword evidence="7 14" id="KW-0067">ATP-binding</keyword>
<keyword evidence="6" id="KW-0645">Protease</keyword>
<reference evidence="14 15" key="1">
    <citation type="submission" date="2016-11" db="EMBL/GenBank/DDBJ databases">
        <title>Draft Genome Sequences of Nine Cyanobacterial Strains from Diverse Habitats.</title>
        <authorList>
            <person name="Zhu T."/>
            <person name="Hou S."/>
            <person name="Lu X."/>
            <person name="Hess W.R."/>
        </authorList>
    </citation>
    <scope>NUCLEOTIDE SEQUENCE [LARGE SCALE GENOMIC DNA]</scope>
    <source>
        <strain evidence="14 15">5.2 s.c.1</strain>
    </source>
</reference>
<dbReference type="Pfam" id="PF00664">
    <property type="entry name" value="ABC_membrane"/>
    <property type="match status" value="1"/>
</dbReference>
<evidence type="ECO:0000259" key="11">
    <source>
        <dbReference type="PROSITE" id="PS50893"/>
    </source>
</evidence>
<dbReference type="InterPro" id="IPR003439">
    <property type="entry name" value="ABC_transporter-like_ATP-bd"/>
</dbReference>
<dbReference type="Pfam" id="PF03412">
    <property type="entry name" value="Peptidase_C39"/>
    <property type="match status" value="1"/>
</dbReference>
<evidence type="ECO:0000256" key="4">
    <source>
        <dbReference type="ARBA" id="ARBA00022692"/>
    </source>
</evidence>
<dbReference type="GO" id="GO:0006508">
    <property type="term" value="P:proteolysis"/>
    <property type="evidence" value="ECO:0007669"/>
    <property type="project" value="InterPro"/>
</dbReference>
<evidence type="ECO:0000259" key="13">
    <source>
        <dbReference type="PROSITE" id="PS50990"/>
    </source>
</evidence>
<keyword evidence="5" id="KW-0547">Nucleotide-binding</keyword>
<dbReference type="FunFam" id="3.40.50.300:FF:000299">
    <property type="entry name" value="ABC transporter ATP-binding protein/permease"/>
    <property type="match status" value="1"/>
</dbReference>
<dbReference type="STRING" id="247279.NIES1031_10845"/>
<dbReference type="GO" id="GO:0008234">
    <property type="term" value="F:cysteine-type peptidase activity"/>
    <property type="evidence" value="ECO:0007669"/>
    <property type="project" value="UniProtKB-KW"/>
</dbReference>
<dbReference type="PANTHER" id="PTHR24221:SF646">
    <property type="entry name" value="HAEMOLYSIN SECRETION ATP-BINDING PROTEIN"/>
    <property type="match status" value="1"/>
</dbReference>
<evidence type="ECO:0000313" key="15">
    <source>
        <dbReference type="Proteomes" id="UP000185984"/>
    </source>
</evidence>
<dbReference type="CDD" id="cd18570">
    <property type="entry name" value="ABC_6TM_PCAT1_LagD_like"/>
    <property type="match status" value="1"/>
</dbReference>
<keyword evidence="9 10" id="KW-0472">Membrane</keyword>
<dbReference type="GO" id="GO:0034040">
    <property type="term" value="F:ATPase-coupled lipid transmembrane transporter activity"/>
    <property type="evidence" value="ECO:0007669"/>
    <property type="project" value="TreeGrafter"/>
</dbReference>
<feature type="domain" description="ABC transmembrane type-1" evidence="12">
    <location>
        <begin position="169"/>
        <end position="450"/>
    </location>
</feature>
<dbReference type="Gene3D" id="3.40.50.300">
    <property type="entry name" value="P-loop containing nucleotide triphosphate hydrolases"/>
    <property type="match status" value="1"/>
</dbReference>
<dbReference type="GO" id="GO:0140359">
    <property type="term" value="F:ABC-type transporter activity"/>
    <property type="evidence" value="ECO:0007669"/>
    <property type="project" value="InterPro"/>
</dbReference>
<organism evidence="14 15">
    <name type="scientific">Chroogloeocystis siderophila 5.2 s.c.1</name>
    <dbReference type="NCBI Taxonomy" id="247279"/>
    <lineage>
        <taxon>Bacteria</taxon>
        <taxon>Bacillati</taxon>
        <taxon>Cyanobacteriota</taxon>
        <taxon>Cyanophyceae</taxon>
        <taxon>Oscillatoriophycideae</taxon>
        <taxon>Chroococcales</taxon>
        <taxon>Chroococcaceae</taxon>
        <taxon>Chroogloeocystis</taxon>
    </lineage>
</organism>
<dbReference type="CDD" id="cd02418">
    <property type="entry name" value="Peptidase_C39B"/>
    <property type="match status" value="1"/>
</dbReference>
<keyword evidence="6" id="KW-0788">Thiol protease</keyword>
<dbReference type="Gene3D" id="3.90.70.10">
    <property type="entry name" value="Cysteine proteinases"/>
    <property type="match status" value="1"/>
</dbReference>
<dbReference type="InterPro" id="IPR011527">
    <property type="entry name" value="ABC1_TM_dom"/>
</dbReference>
<gene>
    <name evidence="14" type="ORF">NIES1031_10845</name>
</gene>
<evidence type="ECO:0000313" key="14">
    <source>
        <dbReference type="EMBL" id="OKH26270.1"/>
    </source>
</evidence>
<dbReference type="GO" id="GO:0016887">
    <property type="term" value="F:ATP hydrolysis activity"/>
    <property type="evidence" value="ECO:0007669"/>
    <property type="project" value="InterPro"/>
</dbReference>
<dbReference type="PANTHER" id="PTHR24221">
    <property type="entry name" value="ATP-BINDING CASSETTE SUB-FAMILY B"/>
    <property type="match status" value="1"/>
</dbReference>
<dbReference type="PROSITE" id="PS00211">
    <property type="entry name" value="ABC_TRANSPORTER_1"/>
    <property type="match status" value="1"/>
</dbReference>
<evidence type="ECO:0000256" key="3">
    <source>
        <dbReference type="ARBA" id="ARBA00022475"/>
    </source>
</evidence>
<dbReference type="Pfam" id="PF00005">
    <property type="entry name" value="ABC_tran"/>
    <property type="match status" value="1"/>
</dbReference>
<dbReference type="GO" id="GO:0005886">
    <property type="term" value="C:plasma membrane"/>
    <property type="evidence" value="ECO:0007669"/>
    <property type="project" value="UniProtKB-SubCell"/>
</dbReference>
<protein>
    <submittedName>
        <fullName evidence="14">ABC transporter ATP-binding protein</fullName>
    </submittedName>
</protein>
<evidence type="ECO:0000256" key="10">
    <source>
        <dbReference type="SAM" id="Phobius"/>
    </source>
</evidence>
<keyword evidence="15" id="KW-1185">Reference proteome</keyword>
<dbReference type="Proteomes" id="UP000185984">
    <property type="component" value="Unassembled WGS sequence"/>
</dbReference>
<dbReference type="InterPro" id="IPR005074">
    <property type="entry name" value="Peptidase_C39"/>
</dbReference>
<evidence type="ECO:0000256" key="1">
    <source>
        <dbReference type="ARBA" id="ARBA00004651"/>
    </source>
</evidence>
<dbReference type="RefSeq" id="WP_073549419.1">
    <property type="nucleotide sequence ID" value="NZ_CAWMVK010000042.1"/>
</dbReference>
<dbReference type="InterPro" id="IPR036640">
    <property type="entry name" value="ABC1_TM_sf"/>
</dbReference>
<proteinExistence type="predicted"/>
<dbReference type="SUPFAM" id="SSF90123">
    <property type="entry name" value="ABC transporter transmembrane region"/>
    <property type="match status" value="1"/>
</dbReference>
<evidence type="ECO:0000256" key="8">
    <source>
        <dbReference type="ARBA" id="ARBA00022989"/>
    </source>
</evidence>
<dbReference type="PROSITE" id="PS50990">
    <property type="entry name" value="PEPTIDASE_C39"/>
    <property type="match status" value="1"/>
</dbReference>
<dbReference type="InterPro" id="IPR003593">
    <property type="entry name" value="AAA+_ATPase"/>
</dbReference>
<feature type="transmembrane region" description="Helical" evidence="10">
    <location>
        <begin position="170"/>
        <end position="190"/>
    </location>
</feature>
<dbReference type="OrthoDB" id="437054at2"/>
<keyword evidence="3" id="KW-1003">Cell membrane</keyword>